<evidence type="ECO:0000313" key="3">
    <source>
        <dbReference type="EMBL" id="KAK2147542.1"/>
    </source>
</evidence>
<keyword evidence="1" id="KW-1015">Disulfide bond</keyword>
<keyword evidence="1" id="KW-0245">EGF-like domain</keyword>
<evidence type="ECO:0000313" key="4">
    <source>
        <dbReference type="Proteomes" id="UP001208570"/>
    </source>
</evidence>
<feature type="disulfide bond" evidence="1">
    <location>
        <begin position="164"/>
        <end position="173"/>
    </location>
</feature>
<dbReference type="EMBL" id="JAODUP010000548">
    <property type="protein sequence ID" value="KAK2147542.1"/>
    <property type="molecule type" value="Genomic_DNA"/>
</dbReference>
<organism evidence="3 4">
    <name type="scientific">Paralvinella palmiformis</name>
    <dbReference type="NCBI Taxonomy" id="53620"/>
    <lineage>
        <taxon>Eukaryota</taxon>
        <taxon>Metazoa</taxon>
        <taxon>Spiralia</taxon>
        <taxon>Lophotrochozoa</taxon>
        <taxon>Annelida</taxon>
        <taxon>Polychaeta</taxon>
        <taxon>Sedentaria</taxon>
        <taxon>Canalipalpata</taxon>
        <taxon>Terebellida</taxon>
        <taxon>Terebelliformia</taxon>
        <taxon>Alvinellidae</taxon>
        <taxon>Paralvinella</taxon>
    </lineage>
</organism>
<dbReference type="CDD" id="cd00054">
    <property type="entry name" value="EGF_CA"/>
    <property type="match status" value="1"/>
</dbReference>
<comment type="caution">
    <text evidence="3">The sequence shown here is derived from an EMBL/GenBank/DDBJ whole genome shotgun (WGS) entry which is preliminary data.</text>
</comment>
<dbReference type="Proteomes" id="UP001208570">
    <property type="component" value="Unassembled WGS sequence"/>
</dbReference>
<protein>
    <recommendedName>
        <fullName evidence="2">EGF-like domain-containing protein</fullName>
    </recommendedName>
</protein>
<name>A0AAD9J7C6_9ANNE</name>
<sequence length="235" mass="26651">MKKGVIFYFSYLSTLLMASPTFTVYRDLVVKLDAFGITGFSIVTSITECKRRCLDNEMGCLAANMIPIRRGIYSWDDPELRNMILFDVLLQDVNQRSRRDRIDLSERLIHVGYRIDDKRFYVWNWNNASAQPVYYCPHLNNCQVTGCLNGGSCARTAVGVTCQCPDNYIGVSCEIPVNYCQMADCPPDTCEATSNGYSCIWLSYVDNADRICTSQTCLIGFMCGYDPTKYSCMKV</sequence>
<dbReference type="AlphaFoldDB" id="A0AAD9J7C6"/>
<dbReference type="Gene3D" id="2.10.25.10">
    <property type="entry name" value="Laminin"/>
    <property type="match status" value="1"/>
</dbReference>
<proteinExistence type="predicted"/>
<dbReference type="InterPro" id="IPR000742">
    <property type="entry name" value="EGF"/>
</dbReference>
<accession>A0AAD9J7C6</accession>
<dbReference type="SMART" id="SM00181">
    <property type="entry name" value="EGF"/>
    <property type="match status" value="1"/>
</dbReference>
<dbReference type="SUPFAM" id="SSF57196">
    <property type="entry name" value="EGF/Laminin"/>
    <property type="match status" value="1"/>
</dbReference>
<gene>
    <name evidence="3" type="ORF">LSH36_548g05013</name>
</gene>
<comment type="caution">
    <text evidence="1">Lacks conserved residue(s) required for the propagation of feature annotation.</text>
</comment>
<dbReference type="PROSITE" id="PS50026">
    <property type="entry name" value="EGF_3"/>
    <property type="match status" value="1"/>
</dbReference>
<keyword evidence="4" id="KW-1185">Reference proteome</keyword>
<evidence type="ECO:0000256" key="1">
    <source>
        <dbReference type="PROSITE-ProRule" id="PRU00076"/>
    </source>
</evidence>
<dbReference type="PROSITE" id="PS00022">
    <property type="entry name" value="EGF_1"/>
    <property type="match status" value="1"/>
</dbReference>
<reference evidence="3" key="1">
    <citation type="journal article" date="2023" name="Mol. Biol. Evol.">
        <title>Third-Generation Sequencing Reveals the Adaptive Role of the Epigenome in Three Deep-Sea Polychaetes.</title>
        <authorList>
            <person name="Perez M."/>
            <person name="Aroh O."/>
            <person name="Sun Y."/>
            <person name="Lan Y."/>
            <person name="Juniper S.K."/>
            <person name="Young C.R."/>
            <person name="Angers B."/>
            <person name="Qian P.Y."/>
        </authorList>
    </citation>
    <scope>NUCLEOTIDE SEQUENCE</scope>
    <source>
        <strain evidence="3">P08H-3</strain>
    </source>
</reference>
<feature type="domain" description="EGF-like" evidence="2">
    <location>
        <begin position="138"/>
        <end position="174"/>
    </location>
</feature>
<evidence type="ECO:0000259" key="2">
    <source>
        <dbReference type="PROSITE" id="PS50026"/>
    </source>
</evidence>